<evidence type="ECO:0000313" key="10">
    <source>
        <dbReference type="WBParaSite" id="Minc3s01965g27475"/>
    </source>
</evidence>
<evidence type="ECO:0000256" key="3">
    <source>
        <dbReference type="ARBA" id="ARBA00022467"/>
    </source>
</evidence>
<accession>A0A914MIJ5</accession>
<dbReference type="InterPro" id="IPR018159">
    <property type="entry name" value="Spectrin/alpha-actinin"/>
</dbReference>
<comment type="subcellular location">
    <subcellularLocation>
        <location evidence="1">Cytoplasm</location>
        <location evidence="1">Cytoskeleton</location>
    </subcellularLocation>
</comment>
<dbReference type="SMART" id="SM00150">
    <property type="entry name" value="SPEC"/>
    <property type="match status" value="3"/>
</dbReference>
<keyword evidence="5" id="KW-0677">Repeat</keyword>
<keyword evidence="8" id="KW-0175">Coiled coil</keyword>
<evidence type="ECO:0000256" key="6">
    <source>
        <dbReference type="ARBA" id="ARBA00023203"/>
    </source>
</evidence>
<name>A0A914MIJ5_MELIC</name>
<sequence length="273" mass="32007">MFEQLEEPDFGCDLHSVKALQRKHEIVEKDLDGLEDGIYNLHQEANSLQQKYPDVAEQIEESQNQLDDQLPTLIQKAKMRKDKLLENYDYLRFLNGFRDIMQWIDGMVNLVSIDELANNVAGAEALLERHQSILKEITSKEIKFKSLRQLSNQLINYENFSSDAVRQRMDDVKKARKRLNDAVVQRRKILDQCLELQLFYRDCEQCDTWMNAREAFLAQEDPTEDNFESLIKKHEDFDKAIASQQEKLNNLDQLAKQLVASEHYAKQAINTKR</sequence>
<dbReference type="SUPFAM" id="SSF46966">
    <property type="entry name" value="Spectrin repeat"/>
    <property type="match status" value="2"/>
</dbReference>
<dbReference type="InterPro" id="IPR002017">
    <property type="entry name" value="Spectrin_repeat"/>
</dbReference>
<comment type="similarity">
    <text evidence="2">Belongs to the spectrin family.</text>
</comment>
<evidence type="ECO:0000256" key="7">
    <source>
        <dbReference type="ARBA" id="ARBA00023212"/>
    </source>
</evidence>
<keyword evidence="3" id="KW-0117">Actin capping</keyword>
<dbReference type="GO" id="GO:0051693">
    <property type="term" value="P:actin filament capping"/>
    <property type="evidence" value="ECO:0007669"/>
    <property type="project" value="UniProtKB-KW"/>
</dbReference>
<organism evidence="9 10">
    <name type="scientific">Meloidogyne incognita</name>
    <name type="common">Southern root-knot nematode worm</name>
    <name type="synonym">Oxyuris incognita</name>
    <dbReference type="NCBI Taxonomy" id="6306"/>
    <lineage>
        <taxon>Eukaryota</taxon>
        <taxon>Metazoa</taxon>
        <taxon>Ecdysozoa</taxon>
        <taxon>Nematoda</taxon>
        <taxon>Chromadorea</taxon>
        <taxon>Rhabditida</taxon>
        <taxon>Tylenchina</taxon>
        <taxon>Tylenchomorpha</taxon>
        <taxon>Tylenchoidea</taxon>
        <taxon>Meloidogynidae</taxon>
        <taxon>Meloidogyninae</taxon>
        <taxon>Meloidogyne</taxon>
        <taxon>Meloidogyne incognita group</taxon>
    </lineage>
</organism>
<dbReference type="Pfam" id="PF00435">
    <property type="entry name" value="Spectrin"/>
    <property type="match status" value="3"/>
</dbReference>
<dbReference type="WBParaSite" id="Minc3s01965g27475">
    <property type="protein sequence ID" value="Minc3s01965g27475"/>
    <property type="gene ID" value="Minc3s01965g27475"/>
</dbReference>
<dbReference type="Gene3D" id="1.20.58.60">
    <property type="match status" value="3"/>
</dbReference>
<evidence type="ECO:0000313" key="9">
    <source>
        <dbReference type="Proteomes" id="UP000887563"/>
    </source>
</evidence>
<dbReference type="AlphaFoldDB" id="A0A914MIJ5"/>
<keyword evidence="4" id="KW-0963">Cytoplasm</keyword>
<keyword evidence="6" id="KW-0009">Actin-binding</keyword>
<dbReference type="PANTHER" id="PTHR11915">
    <property type="entry name" value="SPECTRIN/FILAMIN RELATED CYTOSKELETAL PROTEIN"/>
    <property type="match status" value="1"/>
</dbReference>
<feature type="coiled-coil region" evidence="8">
    <location>
        <begin position="17"/>
        <end position="65"/>
    </location>
</feature>
<dbReference type="GO" id="GO:0005856">
    <property type="term" value="C:cytoskeleton"/>
    <property type="evidence" value="ECO:0007669"/>
    <property type="project" value="UniProtKB-SubCell"/>
</dbReference>
<evidence type="ECO:0000256" key="5">
    <source>
        <dbReference type="ARBA" id="ARBA00022737"/>
    </source>
</evidence>
<dbReference type="CDD" id="cd00176">
    <property type="entry name" value="SPEC"/>
    <property type="match status" value="1"/>
</dbReference>
<evidence type="ECO:0000256" key="1">
    <source>
        <dbReference type="ARBA" id="ARBA00004245"/>
    </source>
</evidence>
<dbReference type="Proteomes" id="UP000887563">
    <property type="component" value="Unplaced"/>
</dbReference>
<keyword evidence="7" id="KW-0206">Cytoskeleton</keyword>
<evidence type="ECO:0000256" key="8">
    <source>
        <dbReference type="SAM" id="Coils"/>
    </source>
</evidence>
<evidence type="ECO:0000256" key="2">
    <source>
        <dbReference type="ARBA" id="ARBA00006826"/>
    </source>
</evidence>
<reference evidence="10" key="1">
    <citation type="submission" date="2022-11" db="UniProtKB">
        <authorList>
            <consortium name="WormBaseParasite"/>
        </authorList>
    </citation>
    <scope>IDENTIFICATION</scope>
</reference>
<protein>
    <submittedName>
        <fullName evidence="10">Uncharacterized protein</fullName>
    </submittedName>
</protein>
<dbReference type="GO" id="GO:0005737">
    <property type="term" value="C:cytoplasm"/>
    <property type="evidence" value="ECO:0007669"/>
    <property type="project" value="UniProtKB-ARBA"/>
</dbReference>
<dbReference type="GO" id="GO:0003779">
    <property type="term" value="F:actin binding"/>
    <property type="evidence" value="ECO:0007669"/>
    <property type="project" value="UniProtKB-KW"/>
</dbReference>
<dbReference type="FunFam" id="1.20.58.60:FF:000007">
    <property type="entry name" value="Spectrin alpha chain non-erythrocytic 1"/>
    <property type="match status" value="1"/>
</dbReference>
<proteinExistence type="inferred from homology"/>
<evidence type="ECO:0000256" key="4">
    <source>
        <dbReference type="ARBA" id="ARBA00022490"/>
    </source>
</evidence>
<keyword evidence="9" id="KW-1185">Reference proteome</keyword>